<dbReference type="Proteomes" id="UP000326565">
    <property type="component" value="Unassembled WGS sequence"/>
</dbReference>
<dbReference type="AlphaFoldDB" id="A0A5N5XBT1"/>
<keyword evidence="1" id="KW-0472">Membrane</keyword>
<dbReference type="EMBL" id="ML732173">
    <property type="protein sequence ID" value="KAB8076994.1"/>
    <property type="molecule type" value="Genomic_DNA"/>
</dbReference>
<reference evidence="2 3" key="1">
    <citation type="submission" date="2019-04" db="EMBL/GenBank/DDBJ databases">
        <title>Friends and foes A comparative genomics study of 23 Aspergillus species from section Flavi.</title>
        <authorList>
            <consortium name="DOE Joint Genome Institute"/>
            <person name="Kjaerbolling I."/>
            <person name="Vesth T."/>
            <person name="Frisvad J.C."/>
            <person name="Nybo J.L."/>
            <person name="Theobald S."/>
            <person name="Kildgaard S."/>
            <person name="Isbrandt T."/>
            <person name="Kuo A."/>
            <person name="Sato A."/>
            <person name="Lyhne E.K."/>
            <person name="Kogle M.E."/>
            <person name="Wiebenga A."/>
            <person name="Kun R.S."/>
            <person name="Lubbers R.J."/>
            <person name="Makela M.R."/>
            <person name="Barry K."/>
            <person name="Chovatia M."/>
            <person name="Clum A."/>
            <person name="Daum C."/>
            <person name="Haridas S."/>
            <person name="He G."/>
            <person name="LaButti K."/>
            <person name="Lipzen A."/>
            <person name="Mondo S."/>
            <person name="Riley R."/>
            <person name="Salamov A."/>
            <person name="Simmons B.A."/>
            <person name="Magnuson J.K."/>
            <person name="Henrissat B."/>
            <person name="Mortensen U.H."/>
            <person name="Larsen T.O."/>
            <person name="Devries R.P."/>
            <person name="Grigoriev I.V."/>
            <person name="Machida M."/>
            <person name="Baker S.E."/>
            <person name="Andersen M.R."/>
        </authorList>
    </citation>
    <scope>NUCLEOTIDE SEQUENCE [LARGE SCALE GENOMIC DNA]</scope>
    <source>
        <strain evidence="2 3">CBS 151.66</strain>
    </source>
</reference>
<dbReference type="OrthoDB" id="432685at2759"/>
<sequence length="206" mass="22209">MSGQNSQGSSIESNTLLPSLKVGALSGSAGIIYGGISGVVRSRHPVIHSISCGIHWFACGTSFWWLRSNILKLHYEDNASSRQRAYVSALSGGIAGGAVTRLMGGRLIPGVVVFSLLGYLGQGCYNAIDKWQMEHANTSSKPIIQRLADSKWIPLKSLSDDDYRGILSEKLLSIEAEMTILDEKIEELQKSRSHGVDAESSKTGAE</sequence>
<keyword evidence="1" id="KW-0812">Transmembrane</keyword>
<accession>A0A5N5XBT1</accession>
<keyword evidence="1" id="KW-1133">Transmembrane helix</keyword>
<evidence type="ECO:0000313" key="2">
    <source>
        <dbReference type="EMBL" id="KAB8076994.1"/>
    </source>
</evidence>
<proteinExistence type="predicted"/>
<protein>
    <submittedName>
        <fullName evidence="2">Uncharacterized protein</fullName>
    </submittedName>
</protein>
<dbReference type="PANTHER" id="PTHR41390">
    <property type="entry name" value="CHROMOSOME 7, WHOLE GENOME SHOTGUN SEQUENCE"/>
    <property type="match status" value="1"/>
</dbReference>
<evidence type="ECO:0000256" key="1">
    <source>
        <dbReference type="SAM" id="Phobius"/>
    </source>
</evidence>
<evidence type="ECO:0000313" key="3">
    <source>
        <dbReference type="Proteomes" id="UP000326565"/>
    </source>
</evidence>
<feature type="transmembrane region" description="Helical" evidence="1">
    <location>
        <begin position="20"/>
        <end position="40"/>
    </location>
</feature>
<feature type="transmembrane region" description="Helical" evidence="1">
    <location>
        <begin position="110"/>
        <end position="128"/>
    </location>
</feature>
<dbReference type="PANTHER" id="PTHR41390:SF1">
    <property type="entry name" value="NADH-UBIQUINONE OXIDOREDUCTASE 213 KDA SUBUNIT"/>
    <property type="match status" value="1"/>
</dbReference>
<feature type="transmembrane region" description="Helical" evidence="1">
    <location>
        <begin position="46"/>
        <end position="66"/>
    </location>
</feature>
<keyword evidence="3" id="KW-1185">Reference proteome</keyword>
<gene>
    <name evidence="2" type="ORF">BDV29DRAFT_168931</name>
</gene>
<organism evidence="2 3">
    <name type="scientific">Aspergillus leporis</name>
    <dbReference type="NCBI Taxonomy" id="41062"/>
    <lineage>
        <taxon>Eukaryota</taxon>
        <taxon>Fungi</taxon>
        <taxon>Dikarya</taxon>
        <taxon>Ascomycota</taxon>
        <taxon>Pezizomycotina</taxon>
        <taxon>Eurotiomycetes</taxon>
        <taxon>Eurotiomycetidae</taxon>
        <taxon>Eurotiales</taxon>
        <taxon>Aspergillaceae</taxon>
        <taxon>Aspergillus</taxon>
        <taxon>Aspergillus subgen. Circumdati</taxon>
    </lineage>
</organism>
<name>A0A5N5XBT1_9EURO</name>